<proteinExistence type="predicted"/>
<dbReference type="Proteomes" id="UP000092445">
    <property type="component" value="Unassembled WGS sequence"/>
</dbReference>
<sequence length="154" mass="17341">MSSSILGLLMTDDDDDDAADFDLLQFPVEEFHTCTCACAQVQKYFRWVRNGDGDDDDFLTNFLIIVDRYDDVDNNDNSTESVTTNTYKHINLNLHHRAAAAKELEQIFGGGIMRHNSINDKLCKCIGGEVCCYAARCNATTDTKQSIRGETVKW</sequence>
<organism evidence="1 2">
    <name type="scientific">Glossina pallidipes</name>
    <name type="common">Tsetse fly</name>
    <dbReference type="NCBI Taxonomy" id="7398"/>
    <lineage>
        <taxon>Eukaryota</taxon>
        <taxon>Metazoa</taxon>
        <taxon>Ecdysozoa</taxon>
        <taxon>Arthropoda</taxon>
        <taxon>Hexapoda</taxon>
        <taxon>Insecta</taxon>
        <taxon>Pterygota</taxon>
        <taxon>Neoptera</taxon>
        <taxon>Endopterygota</taxon>
        <taxon>Diptera</taxon>
        <taxon>Brachycera</taxon>
        <taxon>Muscomorpha</taxon>
        <taxon>Hippoboscoidea</taxon>
        <taxon>Glossinidae</taxon>
        <taxon>Glossina</taxon>
    </lineage>
</organism>
<protein>
    <submittedName>
        <fullName evidence="1">Uncharacterized protein</fullName>
    </submittedName>
</protein>
<keyword evidence="2" id="KW-1185">Reference proteome</keyword>
<name>A0A1A9Z4A2_GLOPL</name>
<dbReference type="AlphaFoldDB" id="A0A1A9Z4A2"/>
<dbReference type="EnsemblMetazoa" id="GPAI003371-RA">
    <property type="protein sequence ID" value="GPAI003371-PA"/>
    <property type="gene ID" value="GPAI003371"/>
</dbReference>
<reference evidence="2" key="1">
    <citation type="submission" date="2014-03" db="EMBL/GenBank/DDBJ databases">
        <authorList>
            <person name="Aksoy S."/>
            <person name="Warren W."/>
            <person name="Wilson R.K."/>
        </authorList>
    </citation>
    <scope>NUCLEOTIDE SEQUENCE [LARGE SCALE GENOMIC DNA]</scope>
    <source>
        <strain evidence="2">IAEA</strain>
    </source>
</reference>
<evidence type="ECO:0000313" key="1">
    <source>
        <dbReference type="EnsemblMetazoa" id="GPAI003371-PA"/>
    </source>
</evidence>
<accession>A0A1A9Z4A2</accession>
<reference evidence="1" key="2">
    <citation type="submission" date="2020-05" db="UniProtKB">
        <authorList>
            <consortium name="EnsemblMetazoa"/>
        </authorList>
    </citation>
    <scope>IDENTIFICATION</scope>
    <source>
        <strain evidence="1">IAEA</strain>
    </source>
</reference>
<evidence type="ECO:0000313" key="2">
    <source>
        <dbReference type="Proteomes" id="UP000092445"/>
    </source>
</evidence>
<dbReference type="VEuPathDB" id="VectorBase:GPAI003371"/>